<dbReference type="InterPro" id="IPR002509">
    <property type="entry name" value="NODB_dom"/>
</dbReference>
<dbReference type="GO" id="GO:0016020">
    <property type="term" value="C:membrane"/>
    <property type="evidence" value="ECO:0007669"/>
    <property type="project" value="TreeGrafter"/>
</dbReference>
<dbReference type="PANTHER" id="PTHR10587">
    <property type="entry name" value="GLYCOSYL TRANSFERASE-RELATED"/>
    <property type="match status" value="1"/>
</dbReference>
<dbReference type="GO" id="GO:0005975">
    <property type="term" value="P:carbohydrate metabolic process"/>
    <property type="evidence" value="ECO:0007669"/>
    <property type="project" value="InterPro"/>
</dbReference>
<dbReference type="EMBL" id="AP022213">
    <property type="protein sequence ID" value="BBT18614.1"/>
    <property type="molecule type" value="Genomic_DNA"/>
</dbReference>
<accession>A0A6S5S0I5</accession>
<organism evidence="5 6">
    <name type="scientific">Metapseudomonas otitidis</name>
    <dbReference type="NCBI Taxonomy" id="319939"/>
    <lineage>
        <taxon>Bacteria</taxon>
        <taxon>Pseudomonadati</taxon>
        <taxon>Pseudomonadota</taxon>
        <taxon>Gammaproteobacteria</taxon>
        <taxon>Pseudomonadales</taxon>
        <taxon>Pseudomonadaceae</taxon>
        <taxon>Metapseudomonas</taxon>
    </lineage>
</organism>
<dbReference type="PANTHER" id="PTHR10587:SF133">
    <property type="entry name" value="CHITIN DEACETYLASE 1-RELATED"/>
    <property type="match status" value="1"/>
</dbReference>
<dbReference type="InterPro" id="IPR050248">
    <property type="entry name" value="Polysacc_deacetylase_ArnD"/>
</dbReference>
<dbReference type="RefSeq" id="WP_182850927.1">
    <property type="nucleotide sequence ID" value="NZ_AP022213.1"/>
</dbReference>
<dbReference type="GO" id="GO:0016810">
    <property type="term" value="F:hydrolase activity, acting on carbon-nitrogen (but not peptide) bonds"/>
    <property type="evidence" value="ECO:0007669"/>
    <property type="project" value="InterPro"/>
</dbReference>
<feature type="domain" description="NodB homology" evidence="4">
    <location>
        <begin position="189"/>
        <end position="376"/>
    </location>
</feature>
<dbReference type="SUPFAM" id="SSF88713">
    <property type="entry name" value="Glycoside hydrolase/deacetylase"/>
    <property type="match status" value="1"/>
</dbReference>
<dbReference type="GO" id="GO:0046872">
    <property type="term" value="F:metal ion binding"/>
    <property type="evidence" value="ECO:0007669"/>
    <property type="project" value="UniProtKB-KW"/>
</dbReference>
<dbReference type="Pfam" id="PF01522">
    <property type="entry name" value="Polysacc_deac_1"/>
    <property type="match status" value="1"/>
</dbReference>
<dbReference type="PROSITE" id="PS51677">
    <property type="entry name" value="NODB"/>
    <property type="match status" value="1"/>
</dbReference>
<evidence type="ECO:0000256" key="3">
    <source>
        <dbReference type="SAM" id="SignalP"/>
    </source>
</evidence>
<evidence type="ECO:0000259" key="4">
    <source>
        <dbReference type="PROSITE" id="PS51677"/>
    </source>
</evidence>
<evidence type="ECO:0000313" key="6">
    <source>
        <dbReference type="Proteomes" id="UP000515591"/>
    </source>
</evidence>
<protein>
    <submittedName>
        <fullName evidence="5">Polysaccharide deacetylase</fullName>
    </submittedName>
</protein>
<reference evidence="5 6" key="1">
    <citation type="submission" date="2019-12" db="EMBL/GenBank/DDBJ databases">
        <title>complete genome sequences of Pseudomonas otitidis str. WP8-S17-CRE-03 isolated from wastewater treatment plant effluent.</title>
        <authorList>
            <person name="Sekizuka T."/>
            <person name="Itokawa K."/>
            <person name="Yatsu K."/>
            <person name="Inamine Y."/>
            <person name="Kuroda M."/>
        </authorList>
    </citation>
    <scope>NUCLEOTIDE SEQUENCE [LARGE SCALE GENOMIC DNA]</scope>
    <source>
        <strain evidence="5 6">WP8-S17-CRE-03</strain>
    </source>
</reference>
<dbReference type="Proteomes" id="UP000515591">
    <property type="component" value="Chromosome"/>
</dbReference>
<sequence>MFRTLAFGAALLGATFAQAAGPSRIALIDRSTWPAALDSPAAFDDASRGEILVFAQTLLQSEGLDAAAWQQRLGLKAVDLDGIATVRKRFWARLAENYRLASQGCDATRPFCEPAADEAAADEAALRERARRFEVMPDSPFFAWSEASRGFHLRYLDEQMRLAALFPRISSEIGLFSERERNGDELKDRQFLLTFDDGPTPRDGLSDRLTTWLREQHMSATFYVLGQGFQTRLGKSSPEAMRQLYAGQCVGLHGWEHKSHSSWEQWQDSVVRVRDLVARTLPDNAVPLFRPPYGQRRADSGAFFAAQGLTVALWNIDSQDWNARISGDEAAQRVLNLMLLWRRGVVLFHDIHPKALAAVPWLKDRTALAGVDWMPCNTYR</sequence>
<evidence type="ECO:0000313" key="5">
    <source>
        <dbReference type="EMBL" id="BBT18614.1"/>
    </source>
</evidence>
<dbReference type="AlphaFoldDB" id="A0A6S5S0I5"/>
<gene>
    <name evidence="5" type="ORF">WP8S17C03_46630</name>
</gene>
<keyword evidence="2" id="KW-0378">Hydrolase</keyword>
<name>A0A6S5S0I5_9GAMM</name>
<evidence type="ECO:0000256" key="1">
    <source>
        <dbReference type="ARBA" id="ARBA00022723"/>
    </source>
</evidence>
<dbReference type="Gene3D" id="3.20.20.370">
    <property type="entry name" value="Glycoside hydrolase/deacetylase"/>
    <property type="match status" value="1"/>
</dbReference>
<dbReference type="CDD" id="cd10917">
    <property type="entry name" value="CE4_NodB_like_6s_7s"/>
    <property type="match status" value="1"/>
</dbReference>
<proteinExistence type="predicted"/>
<feature type="chain" id="PRO_5028400410" evidence="3">
    <location>
        <begin position="20"/>
        <end position="380"/>
    </location>
</feature>
<feature type="signal peptide" evidence="3">
    <location>
        <begin position="1"/>
        <end position="19"/>
    </location>
</feature>
<keyword evidence="3" id="KW-0732">Signal</keyword>
<keyword evidence="1" id="KW-0479">Metal-binding</keyword>
<evidence type="ECO:0000256" key="2">
    <source>
        <dbReference type="ARBA" id="ARBA00022801"/>
    </source>
</evidence>
<dbReference type="InterPro" id="IPR011330">
    <property type="entry name" value="Glyco_hydro/deAcase_b/a-brl"/>
</dbReference>